<organism evidence="2 3">
    <name type="scientific">Tritrichomonas foetus</name>
    <dbReference type="NCBI Taxonomy" id="1144522"/>
    <lineage>
        <taxon>Eukaryota</taxon>
        <taxon>Metamonada</taxon>
        <taxon>Parabasalia</taxon>
        <taxon>Tritrichomonadida</taxon>
        <taxon>Tritrichomonadidae</taxon>
        <taxon>Tritrichomonas</taxon>
    </lineage>
</organism>
<dbReference type="Proteomes" id="UP000179807">
    <property type="component" value="Unassembled WGS sequence"/>
</dbReference>
<feature type="domain" description="Ras-GAP" evidence="1">
    <location>
        <begin position="248"/>
        <end position="444"/>
    </location>
</feature>
<dbReference type="EMBL" id="MLAK01001370">
    <property type="protein sequence ID" value="OHS93801.1"/>
    <property type="molecule type" value="Genomic_DNA"/>
</dbReference>
<dbReference type="SUPFAM" id="SSF48350">
    <property type="entry name" value="GTPase activation domain, GAP"/>
    <property type="match status" value="1"/>
</dbReference>
<dbReference type="InterPro" id="IPR008936">
    <property type="entry name" value="Rho_GTPase_activation_prot"/>
</dbReference>
<dbReference type="GeneID" id="94825307"/>
<dbReference type="InterPro" id="IPR001936">
    <property type="entry name" value="RasGAP_dom"/>
</dbReference>
<evidence type="ECO:0000313" key="3">
    <source>
        <dbReference type="Proteomes" id="UP000179807"/>
    </source>
</evidence>
<evidence type="ECO:0000313" key="2">
    <source>
        <dbReference type="EMBL" id="OHS93801.1"/>
    </source>
</evidence>
<accession>A0A1J4J528</accession>
<dbReference type="VEuPathDB" id="TrichDB:TRFO_02312"/>
<evidence type="ECO:0000259" key="1">
    <source>
        <dbReference type="PROSITE" id="PS50018"/>
    </source>
</evidence>
<dbReference type="AlphaFoldDB" id="A0A1J4J528"/>
<gene>
    <name evidence="2" type="ORF">TRFO_02312</name>
</gene>
<protein>
    <recommendedName>
        <fullName evidence="1">Ras-GAP domain-containing protein</fullName>
    </recommendedName>
</protein>
<name>A0A1J4J528_9EUKA</name>
<sequence>MKPIYNYGLIYDFREAELPKTPDGSPLATFLFSRYSRADQVDELFRCFIREDGQFPEVDIPDINQILMQTLPPNFFIHLTMENIQDSNLSLESIFTPCQKYILKNIQNVLSQMKEKPYYKKILLYFAKRLKLPISLDASQFRFVGEMAMSKGKKVGILKADKTVDIYSKALLEPMQTITLAKLPSQAKEWEITKVETDNEIFSPLVAVFRSFSALNKCETLPIAAYSGFIDYITAPDMTVVSQLVKQDLPGIEFPLLTIFMFKNCHRRLLKYCVYEDVFSTEDPAQLMRKNSMYCRIVIDFLANQVQSLIIPYFNPIKRNICNSDSFDINSPSVETIHKVTDIFVKGIIEILPMIPSTIRFVCSCIYDACEACYAGTGHRGVFMAFFFRVIFPIFCQPQPTDPPGIKVDIKQMAFFGKAMTYIFNLTNSRSLSRLQSIAEKQTSNIEMIFLALVTCNEAYDALTSPTMTKACQMVDEIRKNCQKRIADLSFATTAPTQVLVHWLDMIARKI</sequence>
<dbReference type="CDD" id="cd04519">
    <property type="entry name" value="RasGAP"/>
    <property type="match status" value="1"/>
</dbReference>
<dbReference type="PROSITE" id="PS50018">
    <property type="entry name" value="RAS_GTPASE_ACTIV_2"/>
    <property type="match status" value="1"/>
</dbReference>
<comment type="caution">
    <text evidence="2">The sequence shown here is derived from an EMBL/GenBank/DDBJ whole genome shotgun (WGS) entry which is preliminary data.</text>
</comment>
<keyword evidence="3" id="KW-1185">Reference proteome</keyword>
<dbReference type="OrthoDB" id="10584690at2759"/>
<reference evidence="2" key="1">
    <citation type="submission" date="2016-10" db="EMBL/GenBank/DDBJ databases">
        <authorList>
            <person name="Benchimol M."/>
            <person name="Almeida L.G."/>
            <person name="Vasconcelos A.T."/>
            <person name="Perreira-Neves A."/>
            <person name="Rosa I.A."/>
            <person name="Tasca T."/>
            <person name="Bogo M.R."/>
            <person name="de Souza W."/>
        </authorList>
    </citation>
    <scope>NUCLEOTIDE SEQUENCE [LARGE SCALE GENOMIC DNA]</scope>
    <source>
        <strain evidence="2">K</strain>
    </source>
</reference>
<dbReference type="RefSeq" id="XP_068346938.1">
    <property type="nucleotide sequence ID" value="XM_068490603.1"/>
</dbReference>
<dbReference type="Gene3D" id="1.10.506.10">
    <property type="entry name" value="GTPase Activation - p120gap, domain 1"/>
    <property type="match status" value="1"/>
</dbReference>
<proteinExistence type="predicted"/>